<keyword evidence="3 9" id="KW-0328">Glycosyltransferase</keyword>
<comment type="caution">
    <text evidence="9">The sequence shown here is derived from an EMBL/GenBank/DDBJ whole genome shotgun (WGS) entry which is preliminary data.</text>
</comment>
<keyword evidence="2" id="KW-0662">Pyridine nucleotide biosynthesis</keyword>
<dbReference type="PANTHER" id="PTHR43816:SF1">
    <property type="entry name" value="NICOTINAMIDE PHOSPHORIBOSYLTRANSFERASE"/>
    <property type="match status" value="1"/>
</dbReference>
<evidence type="ECO:0000256" key="3">
    <source>
        <dbReference type="ARBA" id="ARBA00022676"/>
    </source>
</evidence>
<reference evidence="9 10" key="1">
    <citation type="journal article" date="2014" name="Int. J. Syst. Evol. Microbiol.">
        <title>Complete genome sequence of Corynebacterium casei LMG S-19264T (=DSM 44701T), isolated from a smear-ripened cheese.</title>
        <authorList>
            <consortium name="US DOE Joint Genome Institute (JGI-PGF)"/>
            <person name="Walter F."/>
            <person name="Albersmeier A."/>
            <person name="Kalinowski J."/>
            <person name="Ruckert C."/>
        </authorList>
    </citation>
    <scope>NUCLEOTIDE SEQUENCE [LARGE SCALE GENOMIC DNA]</scope>
    <source>
        <strain evidence="9 10">CGMCC 1.15286</strain>
    </source>
</reference>
<evidence type="ECO:0000256" key="2">
    <source>
        <dbReference type="ARBA" id="ARBA00022642"/>
    </source>
</evidence>
<dbReference type="InterPro" id="IPR013785">
    <property type="entry name" value="Aldolase_TIM"/>
</dbReference>
<accession>A0A917GN62</accession>
<dbReference type="PANTHER" id="PTHR43816">
    <property type="entry name" value="NICOTINAMIDE PHOSPHORIBOSYLTRANSFERASE"/>
    <property type="match status" value="1"/>
</dbReference>
<evidence type="ECO:0000256" key="7">
    <source>
        <dbReference type="ARBA" id="ARBA00035036"/>
    </source>
</evidence>
<dbReference type="Proteomes" id="UP000600247">
    <property type="component" value="Unassembled WGS sequence"/>
</dbReference>
<dbReference type="GO" id="GO:0047280">
    <property type="term" value="F:nicotinamide phosphoribosyltransferase activity"/>
    <property type="evidence" value="ECO:0007669"/>
    <property type="project" value="UniProtKB-EC"/>
</dbReference>
<name>A0A917GN62_9BACL</name>
<proteinExistence type="inferred from homology"/>
<dbReference type="InterPro" id="IPR041525">
    <property type="entry name" value="N/Namide_PRibTrfase"/>
</dbReference>
<comment type="similarity">
    <text evidence="1">Belongs to the NAPRTase family.</text>
</comment>
<dbReference type="SUPFAM" id="SSF51690">
    <property type="entry name" value="Nicotinate/Quinolinate PRTase C-terminal domain-like"/>
    <property type="match status" value="1"/>
</dbReference>
<evidence type="ECO:0000256" key="1">
    <source>
        <dbReference type="ARBA" id="ARBA00010897"/>
    </source>
</evidence>
<keyword evidence="4" id="KW-0808">Transferase</keyword>
<keyword evidence="10" id="KW-1185">Reference proteome</keyword>
<evidence type="ECO:0000313" key="10">
    <source>
        <dbReference type="Proteomes" id="UP000600247"/>
    </source>
</evidence>
<dbReference type="AlphaFoldDB" id="A0A917GN62"/>
<gene>
    <name evidence="9" type="ORF">GCM10010918_01380</name>
</gene>
<evidence type="ECO:0000259" key="8">
    <source>
        <dbReference type="Pfam" id="PF04095"/>
    </source>
</evidence>
<dbReference type="InterPro" id="IPR036068">
    <property type="entry name" value="Nicotinate_pribotase-like_C"/>
</dbReference>
<organism evidence="9 10">
    <name type="scientific">Paenibacillus radicis</name>
    <name type="common">ex Gao et al. 2016</name>
    <dbReference type="NCBI Taxonomy" id="1737354"/>
    <lineage>
        <taxon>Bacteria</taxon>
        <taxon>Bacillati</taxon>
        <taxon>Bacillota</taxon>
        <taxon>Bacilli</taxon>
        <taxon>Bacillales</taxon>
        <taxon>Paenibacillaceae</taxon>
        <taxon>Paenibacillus</taxon>
    </lineage>
</organism>
<dbReference type="GO" id="GO:0009435">
    <property type="term" value="P:NAD+ biosynthetic process"/>
    <property type="evidence" value="ECO:0007669"/>
    <property type="project" value="InterPro"/>
</dbReference>
<evidence type="ECO:0000313" key="9">
    <source>
        <dbReference type="EMBL" id="GGG52401.1"/>
    </source>
</evidence>
<feature type="domain" description="Nicotinate/nicotinamide phosphoribosyltransferase" evidence="8">
    <location>
        <begin position="169"/>
        <end position="362"/>
    </location>
</feature>
<dbReference type="Gene3D" id="3.20.20.70">
    <property type="entry name" value="Aldolase class I"/>
    <property type="match status" value="1"/>
</dbReference>
<dbReference type="EMBL" id="BMHY01000001">
    <property type="protein sequence ID" value="GGG52401.1"/>
    <property type="molecule type" value="Genomic_DNA"/>
</dbReference>
<evidence type="ECO:0000256" key="6">
    <source>
        <dbReference type="ARBA" id="ARBA00035024"/>
    </source>
</evidence>
<evidence type="ECO:0000256" key="4">
    <source>
        <dbReference type="ARBA" id="ARBA00022679"/>
    </source>
</evidence>
<sequence length="470" mass="52691">MLNTLRNNPLLLTDSYNLSHYRLKCNMDWEISHMYNRKEGMVLYGLRETVTELLAIRITEEHIAEAEQCAARQGLTFPSELFHRVVRECGGYAPIAVESLPEGTWCPAGTPFAQIWNTVEGFGELVTWWEGVFMHAYFPSACATEAFRMRQYLEEKREEQGEGEGFMWRLHSFGFRGHRSLEDAYWAGTAWNLSLQGTDDFHTTAHTPGAVIGSIAALAHKVTQQFDDELECFRHAIDATADAGEGVVALVIDTYDANRVIREYLPLLALQARERGVRIVLRPDSGDVLQQAVEIYKIAEAEGFLGETAVIIGEGMGFRQVKAYDAELERQGVPLAFVSYGVGGGFYHNLNRDTLGWAMKTAFSNGKARMKFSMERMKRSIPGEVKVVRQAGRLIAMTAAEAGAECLYEMIYRHVGGDSGPQLLAAGPEHWNEVRDRMHTELTAEHQAQTAIELSDGIQVLVQQLAEQYL</sequence>
<protein>
    <recommendedName>
        <fullName evidence="7">Nicotinamide phosphoribosyltransferase</fullName>
        <ecNumber evidence="6">2.4.2.12</ecNumber>
    </recommendedName>
</protein>
<dbReference type="Pfam" id="PF04095">
    <property type="entry name" value="NAPRTase"/>
    <property type="match status" value="1"/>
</dbReference>
<dbReference type="InterPro" id="IPR016471">
    <property type="entry name" value="Nicotinamide_PRibTrfase"/>
</dbReference>
<comment type="pathway">
    <text evidence="5">Cofactor biosynthesis; NAD(+) biosynthesis; nicotinamide D-ribonucleotide from 5-phospho-alpha-D-ribose 1-diphosphate and nicotinamide: step 1/1.</text>
</comment>
<evidence type="ECO:0000256" key="5">
    <source>
        <dbReference type="ARBA" id="ARBA00035007"/>
    </source>
</evidence>
<dbReference type="EC" id="2.4.2.12" evidence="6"/>